<keyword evidence="3" id="KW-0408">Iron</keyword>
<dbReference type="Proteomes" id="UP000601736">
    <property type="component" value="Unassembled WGS sequence"/>
</dbReference>
<sequence length="155" mass="17880">MKRHKSLYPLSHDHHHALVQAKNLRIAAKNADDKETLRQVAMQTITYWSNDLCAHFRQEEVILLPVFARHTTADHPEIVETLRQHDDIRAAVDQLKNDLEQAANLAVASQTLADQLSQHIRYEEQRLFPLLQEVLPEAALWEIHHRLTTAQGANH</sequence>
<dbReference type="InterPro" id="IPR035938">
    <property type="entry name" value="Hemerythrin-like_sf"/>
</dbReference>
<dbReference type="SUPFAM" id="SSF47188">
    <property type="entry name" value="Hemerythrin-like"/>
    <property type="match status" value="1"/>
</dbReference>
<evidence type="ECO:0000256" key="1">
    <source>
        <dbReference type="ARBA" id="ARBA00010587"/>
    </source>
</evidence>
<accession>A0A8H9DA97</accession>
<dbReference type="AlphaFoldDB" id="A0A8H9DA97"/>
<gene>
    <name evidence="4" type="ORF">NMYAN_270006</name>
</gene>
<dbReference type="GO" id="GO:0046872">
    <property type="term" value="F:metal ion binding"/>
    <property type="evidence" value="ECO:0007669"/>
    <property type="project" value="UniProtKB-KW"/>
</dbReference>
<comment type="caution">
    <text evidence="4">The sequence shown here is derived from an EMBL/GenBank/DDBJ whole genome shotgun (WGS) entry which is preliminary data.</text>
</comment>
<organism evidence="4 5">
    <name type="scientific">Nitrosomonas nitrosa</name>
    <dbReference type="NCBI Taxonomy" id="52442"/>
    <lineage>
        <taxon>Bacteria</taxon>
        <taxon>Pseudomonadati</taxon>
        <taxon>Pseudomonadota</taxon>
        <taxon>Betaproteobacteria</taxon>
        <taxon>Nitrosomonadales</taxon>
        <taxon>Nitrosomonadaceae</taxon>
        <taxon>Nitrosomonas</taxon>
    </lineage>
</organism>
<protein>
    <submittedName>
        <fullName evidence="4">Hemerythrin HHE cation binding domain-containing protein</fullName>
    </submittedName>
</protein>
<proteinExistence type="inferred from homology"/>
<name>A0A8H9DA97_9PROT</name>
<dbReference type="RefSeq" id="WP_204799948.1">
    <property type="nucleotide sequence ID" value="NZ_CAJNAP010000020.1"/>
</dbReference>
<dbReference type="EMBL" id="CAJNAP010000020">
    <property type="protein sequence ID" value="CAE6507773.1"/>
    <property type="molecule type" value="Genomic_DNA"/>
</dbReference>
<reference evidence="4" key="1">
    <citation type="submission" date="2021-02" db="EMBL/GenBank/DDBJ databases">
        <authorList>
            <person name="Han P."/>
        </authorList>
    </citation>
    <scope>NUCLEOTIDE SEQUENCE</scope>
    <source>
        <strain evidence="4">Nitrosomonas nitrosa 18-3D</strain>
    </source>
</reference>
<evidence type="ECO:0000256" key="3">
    <source>
        <dbReference type="ARBA" id="ARBA00023004"/>
    </source>
</evidence>
<dbReference type="Gene3D" id="1.20.120.520">
    <property type="entry name" value="nmb1532 protein domain like"/>
    <property type="match status" value="1"/>
</dbReference>
<dbReference type="Pfam" id="PF01814">
    <property type="entry name" value="Hemerythrin"/>
    <property type="match status" value="1"/>
</dbReference>
<dbReference type="InterPro" id="IPR012312">
    <property type="entry name" value="Hemerythrin-like"/>
</dbReference>
<evidence type="ECO:0000313" key="5">
    <source>
        <dbReference type="Proteomes" id="UP000601736"/>
    </source>
</evidence>
<evidence type="ECO:0000256" key="2">
    <source>
        <dbReference type="ARBA" id="ARBA00022723"/>
    </source>
</evidence>
<comment type="similarity">
    <text evidence="1">Belongs to the hemerythrin family.</text>
</comment>
<keyword evidence="2" id="KW-0479">Metal-binding</keyword>
<evidence type="ECO:0000313" key="4">
    <source>
        <dbReference type="EMBL" id="CAE6507773.1"/>
    </source>
</evidence>